<protein>
    <submittedName>
        <fullName evidence="1">YmfQ family protein</fullName>
    </submittedName>
</protein>
<comment type="caution">
    <text evidence="1">The sequence shown here is derived from an EMBL/GenBank/DDBJ whole genome shotgun (WGS) entry which is preliminary data.</text>
</comment>
<name>A0A949TU94_9CLOT</name>
<dbReference type="Proteomes" id="UP000694308">
    <property type="component" value="Unassembled WGS sequence"/>
</dbReference>
<keyword evidence="2" id="KW-1185">Reference proteome</keyword>
<organism evidence="1 2">
    <name type="scientific">Clostridium thailandense</name>
    <dbReference type="NCBI Taxonomy" id="2794346"/>
    <lineage>
        <taxon>Bacteria</taxon>
        <taxon>Bacillati</taxon>
        <taxon>Bacillota</taxon>
        <taxon>Clostridia</taxon>
        <taxon>Eubacteriales</taxon>
        <taxon>Clostridiaceae</taxon>
        <taxon>Clostridium</taxon>
    </lineage>
</organism>
<reference evidence="1" key="1">
    <citation type="submission" date="2020-12" db="EMBL/GenBank/DDBJ databases">
        <title>Clostridium thailandense sp. nov., a novel acetogenic bacterium isolated from peat land soil in Thailand.</title>
        <authorList>
            <person name="Chaikitkaew S."/>
            <person name="Birkeland N.K."/>
        </authorList>
    </citation>
    <scope>NUCLEOTIDE SEQUENCE</scope>
    <source>
        <strain evidence="1">PL3</strain>
    </source>
</reference>
<sequence>MQLKGYVPSYLLESKIFNINYEVQQKEIDFYSESIKDLVDQCFVDAATWGLKFWEEFLGITVDENKALDYRRSTIKAKLRGTGTITVKLIKNVAESFSNGEVEITENIQPFTFEVKFVGSRGIPPNLEDLKSAINEIKPAHLSVQYKFTYTVWKEVKNLTWGQAKNDSWNNLKVRKVI</sequence>
<gene>
    <name evidence="1" type="ORF">I6U48_21375</name>
</gene>
<dbReference type="EMBL" id="JAEEGC010000124">
    <property type="protein sequence ID" value="MBV7275457.1"/>
    <property type="molecule type" value="Genomic_DNA"/>
</dbReference>
<accession>A0A949TU94</accession>
<evidence type="ECO:0000313" key="1">
    <source>
        <dbReference type="EMBL" id="MBV7275457.1"/>
    </source>
</evidence>
<dbReference type="RefSeq" id="WP_218322509.1">
    <property type="nucleotide sequence ID" value="NZ_JAEEGC010000124.1"/>
</dbReference>
<dbReference type="Pfam" id="PF10076">
    <property type="entry name" value="Phage_Mu_Gp48"/>
    <property type="match status" value="1"/>
</dbReference>
<proteinExistence type="predicted"/>
<evidence type="ECO:0000313" key="2">
    <source>
        <dbReference type="Proteomes" id="UP000694308"/>
    </source>
</evidence>
<dbReference type="AlphaFoldDB" id="A0A949TU94"/>
<dbReference type="InterPro" id="IPR018755">
    <property type="entry name" value="Phage_Mu_Gp48"/>
</dbReference>